<reference evidence="8 9" key="1">
    <citation type="submission" date="2017-04" db="EMBL/GenBank/DDBJ databases">
        <title>A new member of the family Flavobacteriaceae isolated from ascidians.</title>
        <authorList>
            <person name="Chen L."/>
        </authorList>
    </citation>
    <scope>NUCLEOTIDE SEQUENCE [LARGE SCALE GENOMIC DNA]</scope>
    <source>
        <strain evidence="8 9">HQA918</strain>
    </source>
</reference>
<gene>
    <name evidence="8" type="ORF">B7P33_02035</name>
</gene>
<evidence type="ECO:0000256" key="4">
    <source>
        <dbReference type="ARBA" id="ARBA00022691"/>
    </source>
</evidence>
<comment type="similarity">
    <text evidence="6">Belongs to the methyltransferase superfamily. tRNA (adenine-N(6)-)-methyltransferase family.</text>
</comment>
<dbReference type="PROSITE" id="PS00092">
    <property type="entry name" value="N6_MTASE"/>
    <property type="match status" value="1"/>
</dbReference>
<evidence type="ECO:0000256" key="6">
    <source>
        <dbReference type="HAMAP-Rule" id="MF_01872"/>
    </source>
</evidence>
<dbReference type="CDD" id="cd02440">
    <property type="entry name" value="AdoMet_MTases"/>
    <property type="match status" value="1"/>
</dbReference>
<dbReference type="GO" id="GO:0016430">
    <property type="term" value="F:tRNA (adenine-N6)-methyltransferase activity"/>
    <property type="evidence" value="ECO:0007669"/>
    <property type="project" value="UniProtKB-UniRule"/>
</dbReference>
<evidence type="ECO:0000256" key="3">
    <source>
        <dbReference type="ARBA" id="ARBA00022679"/>
    </source>
</evidence>
<dbReference type="GO" id="GO:0005737">
    <property type="term" value="C:cytoplasm"/>
    <property type="evidence" value="ECO:0007669"/>
    <property type="project" value="UniProtKB-SubCell"/>
</dbReference>
<accession>A0A2A4GEC8</accession>
<dbReference type="PANTHER" id="PTHR47739:SF1">
    <property type="entry name" value="TRNA1(VAL) (ADENINE(37)-N6)-METHYLTRANSFERASE"/>
    <property type="match status" value="1"/>
</dbReference>
<dbReference type="InterPro" id="IPR007848">
    <property type="entry name" value="Small_mtfrase_dom"/>
</dbReference>
<dbReference type="PANTHER" id="PTHR47739">
    <property type="entry name" value="TRNA1(VAL) (ADENINE(37)-N6)-METHYLTRANSFERASE"/>
    <property type="match status" value="1"/>
</dbReference>
<keyword evidence="4 6" id="KW-0949">S-adenosyl-L-methionine</keyword>
<sequence>MAAFRFKEFSIEQDQCAMKVGTDGVLLGAWAGIDHEPDSILDIGAGTGIIALMLAQRSHAETIDALELDNAAYEQCVGNFEASPWADRLFCYHAALLEFAQEMDEPYDLIVCNPPFYSESVSSGNTQRDQARQNDSMPFTHLLTVAAHFLTDTGRFCMIAPFKEEKQLLKLGTSTGLYPTRICRVRGNDQSPIKRSLLEFGKQTVDVETTELTIEVERHQYTTAYKQLTQDFYLKM</sequence>
<keyword evidence="9" id="KW-1185">Reference proteome</keyword>
<dbReference type="Pfam" id="PF05175">
    <property type="entry name" value="MTS"/>
    <property type="match status" value="1"/>
</dbReference>
<dbReference type="GO" id="GO:0003676">
    <property type="term" value="F:nucleic acid binding"/>
    <property type="evidence" value="ECO:0007669"/>
    <property type="project" value="InterPro"/>
</dbReference>
<comment type="catalytic activity">
    <reaction evidence="6">
        <text>adenosine(37) in tRNA1(Val) + S-adenosyl-L-methionine = N(6)-methyladenosine(37) in tRNA1(Val) + S-adenosyl-L-homocysteine + H(+)</text>
        <dbReference type="Rhea" id="RHEA:43160"/>
        <dbReference type="Rhea" id="RHEA-COMP:10369"/>
        <dbReference type="Rhea" id="RHEA-COMP:10370"/>
        <dbReference type="ChEBI" id="CHEBI:15378"/>
        <dbReference type="ChEBI" id="CHEBI:57856"/>
        <dbReference type="ChEBI" id="CHEBI:59789"/>
        <dbReference type="ChEBI" id="CHEBI:74411"/>
        <dbReference type="ChEBI" id="CHEBI:74449"/>
        <dbReference type="EC" id="2.1.1.223"/>
    </reaction>
</comment>
<comment type="subcellular location">
    <subcellularLocation>
        <location evidence="6">Cytoplasm</location>
    </subcellularLocation>
</comment>
<evidence type="ECO:0000256" key="2">
    <source>
        <dbReference type="ARBA" id="ARBA00022603"/>
    </source>
</evidence>
<dbReference type="InterPro" id="IPR002052">
    <property type="entry name" value="DNA_methylase_N6_adenine_CS"/>
</dbReference>
<keyword evidence="3 6" id="KW-0808">Transferase</keyword>
<evidence type="ECO:0000313" key="9">
    <source>
        <dbReference type="Proteomes" id="UP000219559"/>
    </source>
</evidence>
<comment type="caution">
    <text evidence="8">The sequence shown here is derived from an EMBL/GenBank/DDBJ whole genome shotgun (WGS) entry which is preliminary data.</text>
</comment>
<dbReference type="HAMAP" id="MF_01872">
    <property type="entry name" value="tRNA_methyltr_YfiC"/>
    <property type="match status" value="1"/>
</dbReference>
<dbReference type="GO" id="GO:0032259">
    <property type="term" value="P:methylation"/>
    <property type="evidence" value="ECO:0007669"/>
    <property type="project" value="UniProtKB-KW"/>
</dbReference>
<keyword evidence="5 6" id="KW-0819">tRNA processing</keyword>
<keyword evidence="2 6" id="KW-0489">Methyltransferase</keyword>
<keyword evidence="1 6" id="KW-0963">Cytoplasm</keyword>
<organism evidence="8 9">
    <name type="scientific">Sediminicola luteus</name>
    <dbReference type="NCBI Taxonomy" id="319238"/>
    <lineage>
        <taxon>Bacteria</taxon>
        <taxon>Pseudomonadati</taxon>
        <taxon>Bacteroidota</taxon>
        <taxon>Flavobacteriia</taxon>
        <taxon>Flavobacteriales</taxon>
        <taxon>Flavobacteriaceae</taxon>
        <taxon>Sediminicola</taxon>
    </lineage>
</organism>
<dbReference type="Gene3D" id="3.40.50.150">
    <property type="entry name" value="Vaccinia Virus protein VP39"/>
    <property type="match status" value="1"/>
</dbReference>
<feature type="domain" description="Methyltransferase small" evidence="7">
    <location>
        <begin position="38"/>
        <end position="160"/>
    </location>
</feature>
<dbReference type="RefSeq" id="WP_097441625.1">
    <property type="nucleotide sequence ID" value="NZ_NBWU01000001.1"/>
</dbReference>
<comment type="function">
    <text evidence="6">Specifically methylates the adenine in position 37 of tRNA(1)(Val) (anticodon cmo5UAC).</text>
</comment>
<dbReference type="Proteomes" id="UP000219559">
    <property type="component" value="Unassembled WGS sequence"/>
</dbReference>
<evidence type="ECO:0000256" key="1">
    <source>
        <dbReference type="ARBA" id="ARBA00022490"/>
    </source>
</evidence>
<protein>
    <recommendedName>
        <fullName evidence="6">tRNA1(Val) (adenine(37)-N6)-methyltransferase</fullName>
        <ecNumber evidence="6">2.1.1.223</ecNumber>
    </recommendedName>
    <alternativeName>
        <fullName evidence="6">tRNA m6A37 methyltransferase</fullName>
    </alternativeName>
</protein>
<dbReference type="AlphaFoldDB" id="A0A2A4GEC8"/>
<dbReference type="InterPro" id="IPR022882">
    <property type="entry name" value="tRNA_adenine-N6_MeTrfase"/>
</dbReference>
<dbReference type="OrthoDB" id="5383291at2"/>
<evidence type="ECO:0000259" key="7">
    <source>
        <dbReference type="Pfam" id="PF05175"/>
    </source>
</evidence>
<evidence type="ECO:0000256" key="5">
    <source>
        <dbReference type="ARBA" id="ARBA00022694"/>
    </source>
</evidence>
<proteinExistence type="inferred from homology"/>
<evidence type="ECO:0000313" key="8">
    <source>
        <dbReference type="EMBL" id="PCE66102.1"/>
    </source>
</evidence>
<dbReference type="GO" id="GO:0008033">
    <property type="term" value="P:tRNA processing"/>
    <property type="evidence" value="ECO:0007669"/>
    <property type="project" value="UniProtKB-UniRule"/>
</dbReference>
<dbReference type="InterPro" id="IPR050210">
    <property type="entry name" value="tRNA_Adenine-N(6)_MTase"/>
</dbReference>
<dbReference type="InterPro" id="IPR029063">
    <property type="entry name" value="SAM-dependent_MTases_sf"/>
</dbReference>
<dbReference type="EC" id="2.1.1.223" evidence="6"/>
<dbReference type="EMBL" id="NBWU01000001">
    <property type="protein sequence ID" value="PCE66102.1"/>
    <property type="molecule type" value="Genomic_DNA"/>
</dbReference>
<name>A0A2A4GEC8_9FLAO</name>
<dbReference type="SUPFAM" id="SSF53335">
    <property type="entry name" value="S-adenosyl-L-methionine-dependent methyltransferases"/>
    <property type="match status" value="1"/>
</dbReference>